<accession>A0A382ICX6</accession>
<protein>
    <submittedName>
        <fullName evidence="1">Uncharacterized protein</fullName>
    </submittedName>
</protein>
<name>A0A382ICX6_9ZZZZ</name>
<proteinExistence type="predicted"/>
<organism evidence="1">
    <name type="scientific">marine metagenome</name>
    <dbReference type="NCBI Taxonomy" id="408172"/>
    <lineage>
        <taxon>unclassified sequences</taxon>
        <taxon>metagenomes</taxon>
        <taxon>ecological metagenomes</taxon>
    </lineage>
</organism>
<gene>
    <name evidence="1" type="ORF">METZ01_LOCUS250310</name>
</gene>
<sequence length="182" mass="20799">MAQNNQETEGSVKIKGNPYTKVWKRRDEFLLDIGFKDLIKEKELTSLKRETTIVEENDEFLHMLCTLSVQFGDIDFSIEGNARNWKTHTKEDAKLIEKCESIAFGRALSVLGYGGEMATAEEMESIDEDGKQIEKNHAMKKAKAEAEKARAKAKTDTKVEPFTEEQRFKERDNAVIFDLSSK</sequence>
<evidence type="ECO:0000313" key="1">
    <source>
        <dbReference type="EMBL" id="SVB97456.1"/>
    </source>
</evidence>
<dbReference type="AlphaFoldDB" id="A0A382ICX6"/>
<feature type="non-terminal residue" evidence="1">
    <location>
        <position position="182"/>
    </location>
</feature>
<dbReference type="EMBL" id="UINC01066588">
    <property type="protein sequence ID" value="SVB97456.1"/>
    <property type="molecule type" value="Genomic_DNA"/>
</dbReference>
<reference evidence="1" key="1">
    <citation type="submission" date="2018-05" db="EMBL/GenBank/DDBJ databases">
        <authorList>
            <person name="Lanie J.A."/>
            <person name="Ng W.-L."/>
            <person name="Kazmierczak K.M."/>
            <person name="Andrzejewski T.M."/>
            <person name="Davidsen T.M."/>
            <person name="Wayne K.J."/>
            <person name="Tettelin H."/>
            <person name="Glass J.I."/>
            <person name="Rusch D."/>
            <person name="Podicherti R."/>
            <person name="Tsui H.-C.T."/>
            <person name="Winkler M.E."/>
        </authorList>
    </citation>
    <scope>NUCLEOTIDE SEQUENCE</scope>
</reference>